<name>A0ABC8IZG9_ERUVS</name>
<dbReference type="PANTHER" id="PTHR23322:SF78">
    <property type="entry name" value="PLANT UBX DOMAIN-CONTAINING PROTEIN 16-RELATED"/>
    <property type="match status" value="1"/>
</dbReference>
<dbReference type="InterPro" id="IPR006577">
    <property type="entry name" value="UAS"/>
</dbReference>
<dbReference type="EMBL" id="CAKOAT010066155">
    <property type="protein sequence ID" value="CAH8306605.1"/>
    <property type="molecule type" value="Genomic_DNA"/>
</dbReference>
<sequence length="428" mass="48689">METETIRDDQHKLISSFMEIAIGQTIDTAIQFLKATSWNLEEAINLFFIHRHNQPLCKQNTTEQDWSDYQEEEHIPPPLPSIKDTLYDSSSMHQTPAQVCPEEIWDAESEPSDSDTADSKPEPSEESRRLSSLYRAPLKLLFQGSFEEAKSTSSRKNLWLLVNLQSTTEFASHMLNRDLWANEVVSQAVESSFILSQVYDDTTEGKKVSTFYRIESCPPVVLLIDPITGQKMRSWSGVIEAHGFVEDLMKYMDDGPHECMASQTRNKRIKTDIDSNQNISHMVSPSSSPKLTETKEKKTCSSSNQTTSHIVVPSWGPEFETSTEVKQEETCLEFPALTEEPKRDGDKSLVCSLCIRFPDGRRKQRRFLKSEPIQLLWSFCYSQMEESEKKAFKLVQAIPGASKTLEYGANVTFHQSGLANSMISVTWE</sequence>
<evidence type="ECO:0000313" key="5">
    <source>
        <dbReference type="Proteomes" id="UP001642260"/>
    </source>
</evidence>
<feature type="domain" description="UBX" evidence="3">
    <location>
        <begin position="346"/>
        <end position="426"/>
    </location>
</feature>
<evidence type="ECO:0000313" key="4">
    <source>
        <dbReference type="EMBL" id="CAH8306605.1"/>
    </source>
</evidence>
<dbReference type="InterPro" id="IPR001012">
    <property type="entry name" value="UBX_dom"/>
</dbReference>
<proteinExistence type="predicted"/>
<dbReference type="SUPFAM" id="SSF46934">
    <property type="entry name" value="UBA-like"/>
    <property type="match status" value="1"/>
</dbReference>
<dbReference type="Pfam" id="PF13899">
    <property type="entry name" value="Thioredoxin_7"/>
    <property type="match status" value="1"/>
</dbReference>
<evidence type="ECO:0000256" key="2">
    <source>
        <dbReference type="SAM" id="MobiDB-lite"/>
    </source>
</evidence>
<dbReference type="Gene3D" id="3.40.30.10">
    <property type="entry name" value="Glutaredoxin"/>
    <property type="match status" value="1"/>
</dbReference>
<dbReference type="CDD" id="cd01767">
    <property type="entry name" value="UBX"/>
    <property type="match status" value="1"/>
</dbReference>
<dbReference type="PANTHER" id="PTHR23322">
    <property type="entry name" value="FAS-ASSOCIATED PROTEIN"/>
    <property type="match status" value="1"/>
</dbReference>
<dbReference type="InterPro" id="IPR036249">
    <property type="entry name" value="Thioredoxin-like_sf"/>
</dbReference>
<dbReference type="Gene3D" id="1.10.8.10">
    <property type="entry name" value="DNA helicase RuvA subunit, C-terminal domain"/>
    <property type="match status" value="1"/>
</dbReference>
<dbReference type="InterPro" id="IPR050730">
    <property type="entry name" value="UBX_domain-protein"/>
</dbReference>
<dbReference type="SUPFAM" id="SSF52833">
    <property type="entry name" value="Thioredoxin-like"/>
    <property type="match status" value="1"/>
</dbReference>
<feature type="compositionally biased region" description="Polar residues" evidence="2">
    <location>
        <begin position="278"/>
        <end position="291"/>
    </location>
</feature>
<accession>A0ABC8IZG9</accession>
<dbReference type="AlphaFoldDB" id="A0ABC8IZG9"/>
<dbReference type="Proteomes" id="UP001642260">
    <property type="component" value="Unassembled WGS sequence"/>
</dbReference>
<keyword evidence="5" id="KW-1185">Reference proteome</keyword>
<keyword evidence="1" id="KW-0833">Ubl conjugation pathway</keyword>
<dbReference type="Gene3D" id="3.10.20.90">
    <property type="entry name" value="Phosphatidylinositol 3-kinase Catalytic Subunit, Chain A, domain 1"/>
    <property type="match status" value="1"/>
</dbReference>
<comment type="caution">
    <text evidence="4">The sequence shown here is derived from an EMBL/GenBank/DDBJ whole genome shotgun (WGS) entry which is preliminary data.</text>
</comment>
<dbReference type="SMART" id="SM00594">
    <property type="entry name" value="UAS"/>
    <property type="match status" value="1"/>
</dbReference>
<organism evidence="4 5">
    <name type="scientific">Eruca vesicaria subsp. sativa</name>
    <name type="common">Garden rocket</name>
    <name type="synonym">Eruca sativa</name>
    <dbReference type="NCBI Taxonomy" id="29727"/>
    <lineage>
        <taxon>Eukaryota</taxon>
        <taxon>Viridiplantae</taxon>
        <taxon>Streptophyta</taxon>
        <taxon>Embryophyta</taxon>
        <taxon>Tracheophyta</taxon>
        <taxon>Spermatophyta</taxon>
        <taxon>Magnoliopsida</taxon>
        <taxon>eudicotyledons</taxon>
        <taxon>Gunneridae</taxon>
        <taxon>Pentapetalae</taxon>
        <taxon>rosids</taxon>
        <taxon>malvids</taxon>
        <taxon>Brassicales</taxon>
        <taxon>Brassicaceae</taxon>
        <taxon>Brassiceae</taxon>
        <taxon>Eruca</taxon>
    </lineage>
</organism>
<dbReference type="Pfam" id="PF00789">
    <property type="entry name" value="UBX"/>
    <property type="match status" value="1"/>
</dbReference>
<reference evidence="4 5" key="1">
    <citation type="submission" date="2022-03" db="EMBL/GenBank/DDBJ databases">
        <authorList>
            <person name="Macdonald S."/>
            <person name="Ahmed S."/>
            <person name="Newling K."/>
        </authorList>
    </citation>
    <scope>NUCLEOTIDE SEQUENCE [LARGE SCALE GENOMIC DNA]</scope>
</reference>
<dbReference type="Pfam" id="PF14555">
    <property type="entry name" value="UBA_4"/>
    <property type="match status" value="1"/>
</dbReference>
<protein>
    <recommendedName>
        <fullName evidence="3">UBX domain-containing protein</fullName>
    </recommendedName>
</protein>
<dbReference type="CDD" id="cd02958">
    <property type="entry name" value="UAS"/>
    <property type="match status" value="1"/>
</dbReference>
<gene>
    <name evidence="4" type="ORF">ERUC_LOCUS4674</name>
</gene>
<evidence type="ECO:0000259" key="3">
    <source>
        <dbReference type="PROSITE" id="PS50033"/>
    </source>
</evidence>
<feature type="region of interest" description="Disordered" evidence="2">
    <location>
        <begin position="107"/>
        <end position="130"/>
    </location>
</feature>
<dbReference type="InterPro" id="IPR009060">
    <property type="entry name" value="UBA-like_sf"/>
</dbReference>
<feature type="compositionally biased region" description="Acidic residues" evidence="2">
    <location>
        <begin position="107"/>
        <end position="116"/>
    </location>
</feature>
<feature type="compositionally biased region" description="Basic and acidic residues" evidence="2">
    <location>
        <begin position="117"/>
        <end position="129"/>
    </location>
</feature>
<feature type="region of interest" description="Disordered" evidence="2">
    <location>
        <begin position="278"/>
        <end position="303"/>
    </location>
</feature>
<dbReference type="CDD" id="cd14273">
    <property type="entry name" value="UBA_TAP-C_like"/>
    <property type="match status" value="1"/>
</dbReference>
<evidence type="ECO:0000256" key="1">
    <source>
        <dbReference type="ARBA" id="ARBA00022786"/>
    </source>
</evidence>
<dbReference type="SUPFAM" id="SSF54236">
    <property type="entry name" value="Ubiquitin-like"/>
    <property type="match status" value="1"/>
</dbReference>
<dbReference type="PROSITE" id="PS50033">
    <property type="entry name" value="UBX"/>
    <property type="match status" value="1"/>
</dbReference>
<dbReference type="InterPro" id="IPR029071">
    <property type="entry name" value="Ubiquitin-like_domsf"/>
</dbReference>